<proteinExistence type="inferred from homology"/>
<evidence type="ECO:0000313" key="3">
    <source>
        <dbReference type="Proteomes" id="UP000271849"/>
    </source>
</evidence>
<gene>
    <name evidence="2" type="primary">ibaG</name>
    <name evidence="2" type="ORF">BUCINSTRO3249_0248</name>
</gene>
<accession>A0A3B1E7X3</accession>
<reference evidence="3" key="1">
    <citation type="submission" date="2018-09" db="EMBL/GenBank/DDBJ databases">
        <authorList>
            <person name="Manzano-Marin A."/>
            <person name="Manzano-Marin A."/>
        </authorList>
    </citation>
    <scope>NUCLEOTIDE SEQUENCE [LARGE SCALE GENOMIC DNA]</scope>
    <source>
        <strain evidence="3">BuCistrobi</strain>
    </source>
</reference>
<dbReference type="RefSeq" id="WP_158349122.1">
    <property type="nucleotide sequence ID" value="NZ_LR025085.1"/>
</dbReference>
<evidence type="ECO:0000256" key="1">
    <source>
        <dbReference type="RuleBase" id="RU003860"/>
    </source>
</evidence>
<dbReference type="InterPro" id="IPR036065">
    <property type="entry name" value="BolA-like_sf"/>
</dbReference>
<dbReference type="Gene3D" id="3.30.300.90">
    <property type="entry name" value="BolA-like"/>
    <property type="match status" value="1"/>
</dbReference>
<dbReference type="Proteomes" id="UP000271849">
    <property type="component" value="Chromosome"/>
</dbReference>
<dbReference type="AlphaFoldDB" id="A0A3B1E7X3"/>
<evidence type="ECO:0000313" key="2">
    <source>
        <dbReference type="EMBL" id="VAX76637.1"/>
    </source>
</evidence>
<sequence length="83" mass="9917">MNIEKIKKLIKKKFNLNKVLIIKNEKNIIISAIGDFFLGMNSFERQKNIYKILLPFFLKKTIHAIKIHAYTQKEWKNKKVTLI</sequence>
<dbReference type="InterPro" id="IPR002634">
    <property type="entry name" value="BolA"/>
</dbReference>
<dbReference type="EMBL" id="LR025085">
    <property type="protein sequence ID" value="VAX76637.1"/>
    <property type="molecule type" value="Genomic_DNA"/>
</dbReference>
<organism evidence="2 3">
    <name type="scientific">Buchnera aphidicola</name>
    <name type="common">Cinara strobi</name>
    <dbReference type="NCBI Taxonomy" id="1921549"/>
    <lineage>
        <taxon>Bacteria</taxon>
        <taxon>Pseudomonadati</taxon>
        <taxon>Pseudomonadota</taxon>
        <taxon>Gammaproteobacteria</taxon>
        <taxon>Enterobacterales</taxon>
        <taxon>Erwiniaceae</taxon>
        <taxon>Buchnera</taxon>
    </lineage>
</organism>
<comment type="similarity">
    <text evidence="1">Belongs to the BolA/IbaG family.</text>
</comment>
<dbReference type="SUPFAM" id="SSF82657">
    <property type="entry name" value="BolA-like"/>
    <property type="match status" value="1"/>
</dbReference>
<name>A0A3B1E7X3_9GAMM</name>
<dbReference type="STRING" id="1921549.GCA_900128825_00247"/>
<dbReference type="Pfam" id="PF01722">
    <property type="entry name" value="BolA"/>
    <property type="match status" value="1"/>
</dbReference>
<protein>
    <submittedName>
        <fullName evidence="2">Acid stress protein IbaG</fullName>
    </submittedName>
</protein>
<dbReference type="PIRSF" id="PIRSF003113">
    <property type="entry name" value="BolA"/>
    <property type="match status" value="1"/>
</dbReference>
<dbReference type="OrthoDB" id="9812890at2"/>